<evidence type="ECO:0000313" key="7">
    <source>
        <dbReference type="Proteomes" id="UP001145087"/>
    </source>
</evidence>
<keyword evidence="4 5" id="KW-0472">Membrane</keyword>
<comment type="caution">
    <text evidence="6">The sequence shown here is derived from an EMBL/GenBank/DDBJ whole genome shotgun (WGS) entry which is preliminary data.</text>
</comment>
<feature type="transmembrane region" description="Helical" evidence="5">
    <location>
        <begin position="12"/>
        <end position="38"/>
    </location>
</feature>
<feature type="transmembrane region" description="Helical" evidence="5">
    <location>
        <begin position="93"/>
        <end position="119"/>
    </location>
</feature>
<feature type="transmembrane region" description="Helical" evidence="5">
    <location>
        <begin position="366"/>
        <end position="386"/>
    </location>
</feature>
<keyword evidence="3 5" id="KW-1133">Transmembrane helix</keyword>
<feature type="transmembrane region" description="Helical" evidence="5">
    <location>
        <begin position="427"/>
        <end position="444"/>
    </location>
</feature>
<comment type="subcellular location">
    <subcellularLocation>
        <location evidence="1">Membrane</location>
        <topology evidence="1">Multi-pass membrane protein</topology>
    </subcellularLocation>
</comment>
<organism evidence="6 7">
    <name type="scientific">Draconibacterium aestuarii</name>
    <dbReference type="NCBI Taxonomy" id="2998507"/>
    <lineage>
        <taxon>Bacteria</taxon>
        <taxon>Pseudomonadati</taxon>
        <taxon>Bacteroidota</taxon>
        <taxon>Bacteroidia</taxon>
        <taxon>Marinilabiliales</taxon>
        <taxon>Prolixibacteraceae</taxon>
        <taxon>Draconibacterium</taxon>
    </lineage>
</organism>
<feature type="transmembrane region" description="Helical" evidence="5">
    <location>
        <begin position="342"/>
        <end position="360"/>
    </location>
</feature>
<keyword evidence="2 5" id="KW-0812">Transmembrane</keyword>
<name>A0A9X3J6I6_9BACT</name>
<dbReference type="EMBL" id="JAPOHD010000027">
    <property type="protein sequence ID" value="MCY1721498.1"/>
    <property type="molecule type" value="Genomic_DNA"/>
</dbReference>
<dbReference type="InterPro" id="IPR050598">
    <property type="entry name" value="AminoAcid_Transporter"/>
</dbReference>
<dbReference type="AlphaFoldDB" id="A0A9X3J6I6"/>
<evidence type="ECO:0000256" key="5">
    <source>
        <dbReference type="SAM" id="Phobius"/>
    </source>
</evidence>
<feature type="transmembrane region" description="Helical" evidence="5">
    <location>
        <begin position="50"/>
        <end position="72"/>
    </location>
</feature>
<dbReference type="RefSeq" id="WP_343333827.1">
    <property type="nucleotide sequence ID" value="NZ_JAPOHD010000027.1"/>
</dbReference>
<dbReference type="Pfam" id="PF13520">
    <property type="entry name" value="AA_permease_2"/>
    <property type="match status" value="1"/>
</dbReference>
<evidence type="ECO:0000256" key="1">
    <source>
        <dbReference type="ARBA" id="ARBA00004141"/>
    </source>
</evidence>
<dbReference type="Gene3D" id="1.20.1740.10">
    <property type="entry name" value="Amino acid/polyamine transporter I"/>
    <property type="match status" value="1"/>
</dbReference>
<feature type="transmembrane region" description="Helical" evidence="5">
    <location>
        <begin position="139"/>
        <end position="157"/>
    </location>
</feature>
<feature type="transmembrane region" description="Helical" evidence="5">
    <location>
        <begin position="208"/>
        <end position="226"/>
    </location>
</feature>
<protein>
    <submittedName>
        <fullName evidence="6">Amino acid permease</fullName>
    </submittedName>
</protein>
<evidence type="ECO:0000256" key="4">
    <source>
        <dbReference type="ARBA" id="ARBA00023136"/>
    </source>
</evidence>
<evidence type="ECO:0000256" key="2">
    <source>
        <dbReference type="ARBA" id="ARBA00022692"/>
    </source>
</evidence>
<sequence length="450" mass="49071">MEVLNKKLERKLGLFPVTNIVIANIIGAGIFTTTGYLMEFLNNPILMLSLWVAGGIIAFCGAIAFGELGAAFPEAGGEYVFITKLFHPLPGFLSGWLSLIVGFSAPIAASAIGFSKYFIWAFPKFQEALLLNEILSSELFSQLLAIVIIVAFILIHSRGVVFGAKVQNGLTILKILLVIGLIIVGFTAGEGSLQNARPSQPFLLNFDSWKAIGLSIMFIMFAYSGWNSSTYIGSEVKNPRRVIPWSLFISTGVVMVLYILLNLFFVYAVPAGEMTGEPEIGALAARNAFGGIAESVISLLISFALFSSLSAFIILGPRVYYRMAKDGCFFKSIAAIHPKYKVPVNAIYLQGAIAIVLVLSGTFEQILTYMGFSLGLFPILAVAGIFKLRRRNLSSLKLPGYPFVHIVFIGSGVAMLVLAYLERPVESSIAILTALSGIPVYYWFKRKKYN</sequence>
<feature type="transmembrane region" description="Helical" evidence="5">
    <location>
        <begin position="398"/>
        <end position="421"/>
    </location>
</feature>
<evidence type="ECO:0000313" key="6">
    <source>
        <dbReference type="EMBL" id="MCY1721498.1"/>
    </source>
</evidence>
<gene>
    <name evidence="6" type="ORF">OU798_14170</name>
</gene>
<evidence type="ECO:0000256" key="3">
    <source>
        <dbReference type="ARBA" id="ARBA00022989"/>
    </source>
</evidence>
<dbReference type="InterPro" id="IPR002293">
    <property type="entry name" value="AA/rel_permease1"/>
</dbReference>
<dbReference type="GO" id="GO:0015179">
    <property type="term" value="F:L-amino acid transmembrane transporter activity"/>
    <property type="evidence" value="ECO:0007669"/>
    <property type="project" value="TreeGrafter"/>
</dbReference>
<accession>A0A9X3J6I6</accession>
<keyword evidence="7" id="KW-1185">Reference proteome</keyword>
<reference evidence="6" key="1">
    <citation type="submission" date="2022-11" db="EMBL/GenBank/DDBJ databases">
        <title>Marilongibacter aestuarii gen. nov., sp. nov., isolated from tidal flat sediment.</title>
        <authorList>
            <person name="Jiayan W."/>
        </authorList>
    </citation>
    <scope>NUCLEOTIDE SEQUENCE</scope>
    <source>
        <strain evidence="6">Z1-6</strain>
    </source>
</reference>
<feature type="transmembrane region" description="Helical" evidence="5">
    <location>
        <begin position="247"/>
        <end position="269"/>
    </location>
</feature>
<proteinExistence type="predicted"/>
<dbReference type="PIRSF" id="PIRSF006060">
    <property type="entry name" value="AA_transporter"/>
    <property type="match status" value="1"/>
</dbReference>
<dbReference type="PANTHER" id="PTHR11785:SF512">
    <property type="entry name" value="SOBREMESA, ISOFORM B"/>
    <property type="match status" value="1"/>
</dbReference>
<dbReference type="PANTHER" id="PTHR11785">
    <property type="entry name" value="AMINO ACID TRANSPORTER"/>
    <property type="match status" value="1"/>
</dbReference>
<feature type="transmembrane region" description="Helical" evidence="5">
    <location>
        <begin position="169"/>
        <end position="188"/>
    </location>
</feature>
<feature type="transmembrane region" description="Helical" evidence="5">
    <location>
        <begin position="296"/>
        <end position="321"/>
    </location>
</feature>
<dbReference type="Proteomes" id="UP001145087">
    <property type="component" value="Unassembled WGS sequence"/>
</dbReference>
<dbReference type="GO" id="GO:0016020">
    <property type="term" value="C:membrane"/>
    <property type="evidence" value="ECO:0007669"/>
    <property type="project" value="UniProtKB-SubCell"/>
</dbReference>